<dbReference type="InterPro" id="IPR051044">
    <property type="entry name" value="MAG_DAG_Lipase"/>
</dbReference>
<evidence type="ECO:0000313" key="2">
    <source>
        <dbReference type="EMBL" id="PAA47137.1"/>
    </source>
</evidence>
<dbReference type="Proteomes" id="UP000215902">
    <property type="component" value="Unassembled WGS sequence"/>
</dbReference>
<organism evidence="2 3">
    <name type="scientific">Macrostomum lignano</name>
    <dbReference type="NCBI Taxonomy" id="282301"/>
    <lineage>
        <taxon>Eukaryota</taxon>
        <taxon>Metazoa</taxon>
        <taxon>Spiralia</taxon>
        <taxon>Lophotrochozoa</taxon>
        <taxon>Platyhelminthes</taxon>
        <taxon>Rhabditophora</taxon>
        <taxon>Macrostomorpha</taxon>
        <taxon>Macrostomida</taxon>
        <taxon>Macrostomidae</taxon>
        <taxon>Macrostomum</taxon>
    </lineage>
</organism>
<evidence type="ECO:0000313" key="3">
    <source>
        <dbReference type="Proteomes" id="UP000215902"/>
    </source>
</evidence>
<dbReference type="EMBL" id="NIVC01004562">
    <property type="protein sequence ID" value="PAA47137.1"/>
    <property type="molecule type" value="Genomic_DNA"/>
</dbReference>
<feature type="non-terminal residue" evidence="2">
    <location>
        <position position="1"/>
    </location>
</feature>
<feature type="domain" description="Serine aminopeptidase S33" evidence="1">
    <location>
        <begin position="60"/>
        <end position="295"/>
    </location>
</feature>
<sequence>HDLNIYLNHLILSKQIFKVVTKLTKISLDISMEGRESFASIAFNEEPLHTRCWLLPEGRKARAILFIAHGLGEHSACYDKLVDIFVSKDILVYSHDHYGHGLSPGVPGLVSNMQDIVDPVLSHARQIRSANPGTPIFLMGHSMGGLAAVLCAKAEPGLFRGLLLNAPALGVNPAFAPAWKITVGRWLAYLCPQMVMPFSEMKVEYLTSDEAMREELKNDPLQFSRGVRCASGLAIIDAIESLAEYRADFPFIVLHARPDMLTYYQGSERFFQRAVTEDKEFVSFDNLGHQLHYEVEPYRSQVREAMCNWILSRC</sequence>
<keyword evidence="3" id="KW-1185">Reference proteome</keyword>
<evidence type="ECO:0000259" key="1">
    <source>
        <dbReference type="Pfam" id="PF12146"/>
    </source>
</evidence>
<dbReference type="AlphaFoldDB" id="A0A267DEK9"/>
<accession>A0A267DEK9</accession>
<dbReference type="PANTHER" id="PTHR11614">
    <property type="entry name" value="PHOSPHOLIPASE-RELATED"/>
    <property type="match status" value="1"/>
</dbReference>
<dbReference type="OrthoDB" id="2498029at2759"/>
<dbReference type="SUPFAM" id="SSF53474">
    <property type="entry name" value="alpha/beta-Hydrolases"/>
    <property type="match status" value="1"/>
</dbReference>
<dbReference type="Pfam" id="PF12146">
    <property type="entry name" value="Hydrolase_4"/>
    <property type="match status" value="1"/>
</dbReference>
<dbReference type="STRING" id="282301.A0A267DEK9"/>
<dbReference type="Gene3D" id="3.40.50.1820">
    <property type="entry name" value="alpha/beta hydrolase"/>
    <property type="match status" value="1"/>
</dbReference>
<name>A0A267DEK9_9PLAT</name>
<gene>
    <name evidence="2" type="ORF">BOX15_Mlig002348g1</name>
</gene>
<comment type="caution">
    <text evidence="2">The sequence shown here is derived from an EMBL/GenBank/DDBJ whole genome shotgun (WGS) entry which is preliminary data.</text>
</comment>
<proteinExistence type="predicted"/>
<dbReference type="InterPro" id="IPR022742">
    <property type="entry name" value="Hydrolase_4"/>
</dbReference>
<dbReference type="InterPro" id="IPR029058">
    <property type="entry name" value="AB_hydrolase_fold"/>
</dbReference>
<protein>
    <recommendedName>
        <fullName evidence="1">Serine aminopeptidase S33 domain-containing protein</fullName>
    </recommendedName>
</protein>
<reference evidence="2 3" key="1">
    <citation type="submission" date="2017-06" db="EMBL/GenBank/DDBJ databases">
        <title>A platform for efficient transgenesis in Macrostomum lignano, a flatworm model organism for stem cell research.</title>
        <authorList>
            <person name="Berezikov E."/>
        </authorList>
    </citation>
    <scope>NUCLEOTIDE SEQUENCE [LARGE SCALE GENOMIC DNA]</scope>
    <source>
        <strain evidence="2">DV1</strain>
        <tissue evidence="2">Whole organism</tissue>
    </source>
</reference>